<dbReference type="RefSeq" id="WP_166857295.1">
    <property type="nucleotide sequence ID" value="NZ_CP063989.1"/>
</dbReference>
<sequence>MSTTDNPVLAELLVRLAQSPVGGALWPAFVLVAAALLLPPARRWARALGTLVHEAGHAAVGILVGRRFHGFTVAKDLSGAAVTSGPERGLGRILTTWSGYPAPAALGAGLVVAALNGWAGVVTAVGTVMLLLLLVMARSWRTGGLVALAAVLSALTFWFGDAAGVPLRAGLVTGVGLVLLLMAWDGLAAVARSHDRTQDPGTLAALTHLPAWFWLATWALANVGATWAVWRAGAGALF</sequence>
<evidence type="ECO:0000313" key="3">
    <source>
        <dbReference type="Proteomes" id="UP000594637"/>
    </source>
</evidence>
<dbReference type="InterPro" id="IPR049500">
    <property type="entry name" value="Peptidase_M50B-like"/>
</dbReference>
<evidence type="ECO:0000313" key="2">
    <source>
        <dbReference type="EMBL" id="QPL05203.1"/>
    </source>
</evidence>
<dbReference type="AlphaFoldDB" id="A0A7T0LKV7"/>
<organism evidence="2 3">
    <name type="scientific">Actinomyces respiraculi</name>
    <dbReference type="NCBI Taxonomy" id="2744574"/>
    <lineage>
        <taxon>Bacteria</taxon>
        <taxon>Bacillati</taxon>
        <taxon>Actinomycetota</taxon>
        <taxon>Actinomycetes</taxon>
        <taxon>Actinomycetales</taxon>
        <taxon>Actinomycetaceae</taxon>
        <taxon>Actinomyces</taxon>
    </lineage>
</organism>
<dbReference type="KEGG" id="arep:ID810_10840"/>
<feature type="transmembrane region" description="Helical" evidence="1">
    <location>
        <begin position="20"/>
        <end position="38"/>
    </location>
</feature>
<evidence type="ECO:0000256" key="1">
    <source>
        <dbReference type="SAM" id="Phobius"/>
    </source>
</evidence>
<keyword evidence="1" id="KW-1133">Transmembrane helix</keyword>
<feature type="transmembrane region" description="Helical" evidence="1">
    <location>
        <begin position="211"/>
        <end position="230"/>
    </location>
</feature>
<reference evidence="2 3" key="1">
    <citation type="submission" date="2020-11" db="EMBL/GenBank/DDBJ databases">
        <title>Actinomyces sp. ZJ750.</title>
        <authorList>
            <person name="Zhou J."/>
        </authorList>
    </citation>
    <scope>NUCLEOTIDE SEQUENCE [LARGE SCALE GENOMIC DNA]</scope>
    <source>
        <strain evidence="2 3">ZJ750</strain>
    </source>
</reference>
<accession>A0A7T0LKV7</accession>
<name>A0A7T0LKV7_9ACTO</name>
<dbReference type="Pfam" id="PF13398">
    <property type="entry name" value="Peptidase_M50B"/>
    <property type="match status" value="1"/>
</dbReference>
<keyword evidence="1" id="KW-0472">Membrane</keyword>
<proteinExistence type="predicted"/>
<keyword evidence="3" id="KW-1185">Reference proteome</keyword>
<dbReference type="PANTHER" id="PTHR33979:SF2">
    <property type="entry name" value="PEPTIDASE M50B-LIKE-DOMAIN-CONTAINING PROTEIN"/>
    <property type="match status" value="1"/>
</dbReference>
<feature type="transmembrane region" description="Helical" evidence="1">
    <location>
        <begin position="140"/>
        <end position="159"/>
    </location>
</feature>
<keyword evidence="1" id="KW-0812">Transmembrane</keyword>
<feature type="transmembrane region" description="Helical" evidence="1">
    <location>
        <begin position="171"/>
        <end position="191"/>
    </location>
</feature>
<dbReference type="PANTHER" id="PTHR33979">
    <property type="entry name" value="OS02G0221600 PROTEIN"/>
    <property type="match status" value="1"/>
</dbReference>
<protein>
    <submittedName>
        <fullName evidence="2">M50 family metallopeptidase</fullName>
    </submittedName>
</protein>
<gene>
    <name evidence="2" type="ORF">ID810_10840</name>
</gene>
<feature type="transmembrane region" description="Helical" evidence="1">
    <location>
        <begin position="110"/>
        <end position="134"/>
    </location>
</feature>
<dbReference type="EMBL" id="CP063989">
    <property type="protein sequence ID" value="QPL05203.1"/>
    <property type="molecule type" value="Genomic_DNA"/>
</dbReference>
<dbReference type="Proteomes" id="UP000594637">
    <property type="component" value="Chromosome"/>
</dbReference>